<feature type="domain" description="Methyltransferase" evidence="1">
    <location>
        <begin position="69"/>
        <end position="162"/>
    </location>
</feature>
<dbReference type="Gene3D" id="3.40.50.150">
    <property type="entry name" value="Vaccinia Virus protein VP39"/>
    <property type="match status" value="1"/>
</dbReference>
<evidence type="ECO:0000313" key="3">
    <source>
        <dbReference type="Proteomes" id="UP000789759"/>
    </source>
</evidence>
<reference evidence="2" key="1">
    <citation type="submission" date="2021-06" db="EMBL/GenBank/DDBJ databases">
        <authorList>
            <person name="Kallberg Y."/>
            <person name="Tangrot J."/>
            <person name="Rosling A."/>
        </authorList>
    </citation>
    <scope>NUCLEOTIDE SEQUENCE</scope>
    <source>
        <strain evidence="2">FL966</strain>
    </source>
</reference>
<dbReference type="Pfam" id="PF13649">
    <property type="entry name" value="Methyltransf_25"/>
    <property type="match status" value="1"/>
</dbReference>
<keyword evidence="3" id="KW-1185">Reference proteome</keyword>
<sequence length="292" mass="33904">MDEVSRLSLSNESTTTIGRMDEDDMNLYPFPEKDYGGDRLALQHHLFKYIWRGNFSAPVVDKLKAGAKVLDFGCGTVTWLLDLSSQYPKSTFYGVDQPYLLRHSTPMLPSNVTVQYYDILSGLPFEDETFDFIYMRFMAGELPEKQTERIINEFLRVLKVGGYLEIMDVETQGRNEGPITQNFVSSVLSYYKAIERNPQMITKINSLFRSNSQLTSITFEEEYCPIGTWYGNIGEIALINWTTLLNQMKYYLMPFLGANEHNYREMINKFVDEVDIFQTYWVSSRVNAKKVR</sequence>
<dbReference type="EMBL" id="CAJVQA010005705">
    <property type="protein sequence ID" value="CAG8626419.1"/>
    <property type="molecule type" value="Genomic_DNA"/>
</dbReference>
<dbReference type="Proteomes" id="UP000789759">
    <property type="component" value="Unassembled WGS sequence"/>
</dbReference>
<comment type="caution">
    <text evidence="2">The sequence shown here is derived from an EMBL/GenBank/DDBJ whole genome shotgun (WGS) entry which is preliminary data.</text>
</comment>
<evidence type="ECO:0000259" key="1">
    <source>
        <dbReference type="Pfam" id="PF13649"/>
    </source>
</evidence>
<protein>
    <submittedName>
        <fullName evidence="2">8343_t:CDS:1</fullName>
    </submittedName>
</protein>
<accession>A0A9N9GU24</accession>
<organism evidence="2 3">
    <name type="scientific">Cetraspora pellucida</name>
    <dbReference type="NCBI Taxonomy" id="1433469"/>
    <lineage>
        <taxon>Eukaryota</taxon>
        <taxon>Fungi</taxon>
        <taxon>Fungi incertae sedis</taxon>
        <taxon>Mucoromycota</taxon>
        <taxon>Glomeromycotina</taxon>
        <taxon>Glomeromycetes</taxon>
        <taxon>Diversisporales</taxon>
        <taxon>Gigasporaceae</taxon>
        <taxon>Cetraspora</taxon>
    </lineage>
</organism>
<dbReference type="InterPro" id="IPR029063">
    <property type="entry name" value="SAM-dependent_MTases_sf"/>
</dbReference>
<name>A0A9N9GU24_9GLOM</name>
<proteinExistence type="predicted"/>
<dbReference type="CDD" id="cd02440">
    <property type="entry name" value="AdoMet_MTases"/>
    <property type="match status" value="1"/>
</dbReference>
<evidence type="ECO:0000313" key="2">
    <source>
        <dbReference type="EMBL" id="CAG8626419.1"/>
    </source>
</evidence>
<dbReference type="AlphaFoldDB" id="A0A9N9GU24"/>
<dbReference type="PANTHER" id="PTHR43591">
    <property type="entry name" value="METHYLTRANSFERASE"/>
    <property type="match status" value="1"/>
</dbReference>
<dbReference type="OrthoDB" id="2013972at2759"/>
<dbReference type="InterPro" id="IPR041698">
    <property type="entry name" value="Methyltransf_25"/>
</dbReference>
<gene>
    <name evidence="2" type="ORF">CPELLU_LOCUS8178</name>
</gene>
<dbReference type="SUPFAM" id="SSF53335">
    <property type="entry name" value="S-adenosyl-L-methionine-dependent methyltransferases"/>
    <property type="match status" value="1"/>
</dbReference>